<comment type="function">
    <text evidence="4">Catalyzes the methylation of 5-hydroxyuridine (ho5U) to form 5-methoxyuridine (mo5U) at position 34 in tRNAs.</text>
</comment>
<keyword evidence="3 4" id="KW-0949">S-adenosyl-L-methionine</keyword>
<name>A0A1G8NA67_9BACI</name>
<keyword evidence="1 4" id="KW-0489">Methyltransferase</keyword>
<keyword evidence="2 4" id="KW-0808">Transferase</keyword>
<dbReference type="GO" id="GO:0016300">
    <property type="term" value="F:tRNA (uridine) methyltransferase activity"/>
    <property type="evidence" value="ECO:0007669"/>
    <property type="project" value="UniProtKB-UniRule"/>
</dbReference>
<feature type="binding site" evidence="4">
    <location>
        <position position="132"/>
    </location>
    <ligand>
        <name>S-adenosyl-L-methionine</name>
        <dbReference type="ChEBI" id="CHEBI:59789"/>
    </ligand>
</feature>
<dbReference type="AlphaFoldDB" id="A0A1G8NA67"/>
<dbReference type="STRING" id="930129.SAMN05216352_111169"/>
<feature type="binding site" evidence="4">
    <location>
        <position position="84"/>
    </location>
    <ligand>
        <name>S-adenosyl-L-methionine</name>
        <dbReference type="ChEBI" id="CHEBI:59789"/>
    </ligand>
</feature>
<evidence type="ECO:0000256" key="1">
    <source>
        <dbReference type="ARBA" id="ARBA00022603"/>
    </source>
</evidence>
<evidence type="ECO:0000313" key="5">
    <source>
        <dbReference type="EMBL" id="SDI77072.1"/>
    </source>
</evidence>
<evidence type="ECO:0000313" key="6">
    <source>
        <dbReference type="Proteomes" id="UP000199017"/>
    </source>
</evidence>
<dbReference type="InterPro" id="IPR002935">
    <property type="entry name" value="SAM_O-MeTrfase"/>
</dbReference>
<sequence>MYEQPEMIKYIRDLNNKPSLLFLEMEKFAENNNVPIIETEALDVMLQILHIHNSKRILEIGTAIGYSALRIANDSPERKVISLEKDKERYETALNFRSKSKLKSQTTFVHVDALDETFSLEDRSPFDVLFIDASKGKYEEFFIKYTPCLKHKGLVITDNVFFKGLAAKPEDAPRRIRSMVRKIHSYNKWLADHPSFSTKFLAVGDGLAVSQKI</sequence>
<dbReference type="GO" id="GO:0008757">
    <property type="term" value="F:S-adenosylmethionine-dependent methyltransferase activity"/>
    <property type="evidence" value="ECO:0007669"/>
    <property type="project" value="TreeGrafter"/>
</dbReference>
<gene>
    <name evidence="4" type="primary">trmR</name>
    <name evidence="5" type="ORF">SAMN05216352_111169</name>
</gene>
<reference evidence="5 6" key="1">
    <citation type="submission" date="2016-10" db="EMBL/GenBank/DDBJ databases">
        <authorList>
            <person name="de Groot N.N."/>
        </authorList>
    </citation>
    <scope>NUCLEOTIDE SEQUENCE [LARGE SCALE GENOMIC DNA]</scope>
    <source>
        <strain evidence="6">P4B,CCM 7963,CECT 7998,DSM 25260,IBRC-M 10614,KCTC 13821</strain>
    </source>
</reference>
<organism evidence="5 6">
    <name type="scientific">Alteribacillus bidgolensis</name>
    <dbReference type="NCBI Taxonomy" id="930129"/>
    <lineage>
        <taxon>Bacteria</taxon>
        <taxon>Bacillati</taxon>
        <taxon>Bacillota</taxon>
        <taxon>Bacilli</taxon>
        <taxon>Bacillales</taxon>
        <taxon>Bacillaceae</taxon>
        <taxon>Alteribacillus</taxon>
    </lineage>
</organism>
<dbReference type="RefSeq" id="WP_170031475.1">
    <property type="nucleotide sequence ID" value="NZ_FNDU01000011.1"/>
</dbReference>
<dbReference type="GO" id="GO:0008171">
    <property type="term" value="F:O-methyltransferase activity"/>
    <property type="evidence" value="ECO:0007669"/>
    <property type="project" value="InterPro"/>
</dbReference>
<feature type="binding site" evidence="4">
    <location>
        <position position="37"/>
    </location>
    <ligand>
        <name>S-adenosyl-L-methionine</name>
        <dbReference type="ChEBI" id="CHEBI:59789"/>
    </ligand>
</feature>
<dbReference type="PANTHER" id="PTHR10509:SF14">
    <property type="entry name" value="CAFFEOYL-COA O-METHYLTRANSFERASE 3-RELATED"/>
    <property type="match status" value="1"/>
</dbReference>
<dbReference type="InterPro" id="IPR050362">
    <property type="entry name" value="Cation-dep_OMT"/>
</dbReference>
<dbReference type="GO" id="GO:0000287">
    <property type="term" value="F:magnesium ion binding"/>
    <property type="evidence" value="ECO:0007669"/>
    <property type="project" value="UniProtKB-UniRule"/>
</dbReference>
<feature type="binding site" evidence="4">
    <location>
        <position position="159"/>
    </location>
    <ligand>
        <name>Mg(2+)</name>
        <dbReference type="ChEBI" id="CHEBI:18420"/>
    </ligand>
</feature>
<proteinExistence type="inferred from homology"/>
<dbReference type="Pfam" id="PF01596">
    <property type="entry name" value="Methyltransf_3"/>
    <property type="match status" value="1"/>
</dbReference>
<feature type="binding site" evidence="4">
    <location>
        <position position="67"/>
    </location>
    <ligand>
        <name>S-adenosyl-L-methionine</name>
        <dbReference type="ChEBI" id="CHEBI:59789"/>
    </ligand>
</feature>
<dbReference type="SUPFAM" id="SSF53335">
    <property type="entry name" value="S-adenosyl-L-methionine-dependent methyltransferases"/>
    <property type="match status" value="1"/>
</dbReference>
<dbReference type="InterPro" id="IPR043675">
    <property type="entry name" value="TrmR_methyltr"/>
</dbReference>
<dbReference type="PROSITE" id="PS51682">
    <property type="entry name" value="SAM_OMT_I"/>
    <property type="match status" value="1"/>
</dbReference>
<dbReference type="PANTHER" id="PTHR10509">
    <property type="entry name" value="O-METHYLTRANSFERASE-RELATED"/>
    <property type="match status" value="1"/>
</dbReference>
<keyword evidence="4" id="KW-0460">Magnesium</keyword>
<dbReference type="HAMAP" id="MF_02217">
    <property type="entry name" value="TrmR_methyltr"/>
    <property type="match status" value="1"/>
</dbReference>
<dbReference type="EMBL" id="FNDU01000011">
    <property type="protein sequence ID" value="SDI77072.1"/>
    <property type="molecule type" value="Genomic_DNA"/>
</dbReference>
<evidence type="ECO:0000256" key="2">
    <source>
        <dbReference type="ARBA" id="ARBA00022679"/>
    </source>
</evidence>
<keyword evidence="6" id="KW-1185">Reference proteome</keyword>
<dbReference type="InterPro" id="IPR029063">
    <property type="entry name" value="SAM-dependent_MTases_sf"/>
</dbReference>
<dbReference type="Gene3D" id="3.40.50.150">
    <property type="entry name" value="Vaccinia Virus protein VP39"/>
    <property type="match status" value="1"/>
</dbReference>
<dbReference type="CDD" id="cd02440">
    <property type="entry name" value="AdoMet_MTases"/>
    <property type="match status" value="1"/>
</dbReference>
<protein>
    <recommendedName>
        <fullName evidence="4">tRNA 5-hydroxyuridine methyltransferase</fullName>
        <ecNumber evidence="4">2.1.1.-</ecNumber>
    </recommendedName>
    <alternativeName>
        <fullName evidence="4">ho5U methyltransferase</fullName>
    </alternativeName>
</protein>
<keyword evidence="4" id="KW-0479">Metal-binding</keyword>
<comment type="catalytic activity">
    <reaction evidence="4">
        <text>5-hydroxyuridine(34) in tRNA + S-adenosyl-L-methionine = 5-methoxyuridine(34) in tRNA + S-adenosyl-L-homocysteine + H(+)</text>
        <dbReference type="Rhea" id="RHEA:60524"/>
        <dbReference type="Rhea" id="RHEA-COMP:13381"/>
        <dbReference type="Rhea" id="RHEA-COMP:15591"/>
        <dbReference type="ChEBI" id="CHEBI:15378"/>
        <dbReference type="ChEBI" id="CHEBI:57856"/>
        <dbReference type="ChEBI" id="CHEBI:59789"/>
        <dbReference type="ChEBI" id="CHEBI:136877"/>
        <dbReference type="ChEBI" id="CHEBI:143860"/>
    </reaction>
</comment>
<evidence type="ECO:0000256" key="4">
    <source>
        <dbReference type="HAMAP-Rule" id="MF_02217"/>
    </source>
</evidence>
<comment type="similarity">
    <text evidence="4">Belongs to the class I-like SAM-binding methyltransferase superfamily. Cation-dependent O-methyltransferase family.</text>
</comment>
<comment type="subunit">
    <text evidence="4">Homodimer.</text>
</comment>
<feature type="binding site" evidence="4">
    <location>
        <position position="158"/>
    </location>
    <ligand>
        <name>Mg(2+)</name>
        <dbReference type="ChEBI" id="CHEBI:18420"/>
    </ligand>
</feature>
<dbReference type="GO" id="GO:0030488">
    <property type="term" value="P:tRNA methylation"/>
    <property type="evidence" value="ECO:0007669"/>
    <property type="project" value="UniProtKB-UniRule"/>
</dbReference>
<feature type="binding site" evidence="4">
    <location>
        <begin position="112"/>
        <end position="113"/>
    </location>
    <ligand>
        <name>S-adenosyl-L-methionine</name>
        <dbReference type="ChEBI" id="CHEBI:59789"/>
    </ligand>
</feature>
<keyword evidence="4" id="KW-0819">tRNA processing</keyword>
<dbReference type="Proteomes" id="UP000199017">
    <property type="component" value="Unassembled WGS sequence"/>
</dbReference>
<evidence type="ECO:0000256" key="3">
    <source>
        <dbReference type="ARBA" id="ARBA00022691"/>
    </source>
</evidence>
<accession>A0A1G8NA67</accession>
<dbReference type="EC" id="2.1.1.-" evidence="4"/>
<feature type="binding site" evidence="4">
    <location>
        <position position="132"/>
    </location>
    <ligand>
        <name>Mg(2+)</name>
        <dbReference type="ChEBI" id="CHEBI:18420"/>
    </ligand>
</feature>